<reference evidence="1" key="1">
    <citation type="submission" date="2014-09" db="EMBL/GenBank/DDBJ databases">
        <authorList>
            <person name="Magalhaes I.L.F."/>
            <person name="Oliveira U."/>
            <person name="Santos F.R."/>
            <person name="Vidigal T.H.D.A."/>
            <person name="Brescovit A.D."/>
            <person name="Santos A.J."/>
        </authorList>
    </citation>
    <scope>NUCLEOTIDE SEQUENCE</scope>
    <source>
        <tissue evidence="1">Shoot tissue taken approximately 20 cm above the soil surface</tissue>
    </source>
</reference>
<name>A0A0A9BBS1_ARUDO</name>
<evidence type="ECO:0000313" key="1">
    <source>
        <dbReference type="EMBL" id="JAD58650.1"/>
    </source>
</evidence>
<organism evidence="1">
    <name type="scientific">Arundo donax</name>
    <name type="common">Giant reed</name>
    <name type="synonym">Donax arundinaceus</name>
    <dbReference type="NCBI Taxonomy" id="35708"/>
    <lineage>
        <taxon>Eukaryota</taxon>
        <taxon>Viridiplantae</taxon>
        <taxon>Streptophyta</taxon>
        <taxon>Embryophyta</taxon>
        <taxon>Tracheophyta</taxon>
        <taxon>Spermatophyta</taxon>
        <taxon>Magnoliopsida</taxon>
        <taxon>Liliopsida</taxon>
        <taxon>Poales</taxon>
        <taxon>Poaceae</taxon>
        <taxon>PACMAD clade</taxon>
        <taxon>Arundinoideae</taxon>
        <taxon>Arundineae</taxon>
        <taxon>Arundo</taxon>
    </lineage>
</organism>
<accession>A0A0A9BBS1</accession>
<sequence>MEWQLINVERSPFRSMSRRASQYVLQAIKLIQLEFLTVV</sequence>
<dbReference type="AlphaFoldDB" id="A0A0A9BBS1"/>
<protein>
    <submittedName>
        <fullName evidence="1">Uncharacterized protein</fullName>
    </submittedName>
</protein>
<dbReference type="EMBL" id="GBRH01239245">
    <property type="protein sequence ID" value="JAD58650.1"/>
    <property type="molecule type" value="Transcribed_RNA"/>
</dbReference>
<proteinExistence type="predicted"/>
<reference evidence="1" key="2">
    <citation type="journal article" date="2015" name="Data Brief">
        <title>Shoot transcriptome of the giant reed, Arundo donax.</title>
        <authorList>
            <person name="Barrero R.A."/>
            <person name="Guerrero F.D."/>
            <person name="Moolhuijzen P."/>
            <person name="Goolsby J.A."/>
            <person name="Tidwell J."/>
            <person name="Bellgard S.E."/>
            <person name="Bellgard M.I."/>
        </authorList>
    </citation>
    <scope>NUCLEOTIDE SEQUENCE</scope>
    <source>
        <tissue evidence="1">Shoot tissue taken approximately 20 cm above the soil surface</tissue>
    </source>
</reference>